<comment type="caution">
    <text evidence="2">The sequence shown here is derived from an EMBL/GenBank/DDBJ whole genome shotgun (WGS) entry which is preliminary data.</text>
</comment>
<gene>
    <name evidence="2" type="ORF">J8273_7159</name>
</gene>
<dbReference type="EMBL" id="JAHDYR010000062">
    <property type="protein sequence ID" value="KAG9390894.1"/>
    <property type="molecule type" value="Genomic_DNA"/>
</dbReference>
<evidence type="ECO:0000256" key="1">
    <source>
        <dbReference type="SAM" id="Phobius"/>
    </source>
</evidence>
<feature type="transmembrane region" description="Helical" evidence="1">
    <location>
        <begin position="51"/>
        <end position="68"/>
    </location>
</feature>
<dbReference type="OrthoDB" id="10262700at2759"/>
<feature type="transmembrane region" description="Helical" evidence="1">
    <location>
        <begin position="80"/>
        <end position="110"/>
    </location>
</feature>
<keyword evidence="1" id="KW-1133">Transmembrane helix</keyword>
<dbReference type="Proteomes" id="UP000717585">
    <property type="component" value="Unassembled WGS sequence"/>
</dbReference>
<organism evidence="2 3">
    <name type="scientific">Carpediemonas membranifera</name>
    <dbReference type="NCBI Taxonomy" id="201153"/>
    <lineage>
        <taxon>Eukaryota</taxon>
        <taxon>Metamonada</taxon>
        <taxon>Carpediemonas-like organisms</taxon>
        <taxon>Carpediemonas</taxon>
    </lineage>
</organism>
<sequence>MNEHLLAKKMPVGILSPPNLTTDEQLEVFLADYSNPPPWATPMIRKSSLRYVLASSLVVPGIGHLFIGQSQKSALYLVSFFLLALGGILTLEIFVGVALLILCLALYAIIQWDMAVMCYRLHLCFPICEGEFASTITAFGLNYIVPQLSFISMPVFVSDSTRAPEVYIKEIRKQQMDLRVRHEDAYNV</sequence>
<accession>A0A8J6DXS5</accession>
<protein>
    <submittedName>
        <fullName evidence="2">Uncharacterized protein</fullName>
    </submittedName>
</protein>
<reference evidence="2" key="1">
    <citation type="submission" date="2021-05" db="EMBL/GenBank/DDBJ databases">
        <title>A free-living protist that lacks canonical eukaryotic 1 DNA replication and segregation systems.</title>
        <authorList>
            <person name="Salas-Leiva D.E."/>
            <person name="Tromer E.C."/>
            <person name="Curtis B.A."/>
            <person name="Jerlstrom-Hultqvist J."/>
            <person name="Kolisko M."/>
            <person name="Yi Z."/>
            <person name="Salas-Leiva J.S."/>
            <person name="Gallot-Lavallee L."/>
            <person name="Kops G.J.P.L."/>
            <person name="Archibald J.M."/>
            <person name="Simpson A.G.B."/>
            <person name="Roger A.J."/>
        </authorList>
    </citation>
    <scope>NUCLEOTIDE SEQUENCE</scope>
    <source>
        <strain evidence="2">BICM</strain>
    </source>
</reference>
<name>A0A8J6DXS5_9EUKA</name>
<keyword evidence="1" id="KW-0472">Membrane</keyword>
<keyword evidence="1" id="KW-0812">Transmembrane</keyword>
<evidence type="ECO:0000313" key="2">
    <source>
        <dbReference type="EMBL" id="KAG9390894.1"/>
    </source>
</evidence>
<proteinExistence type="predicted"/>
<keyword evidence="3" id="KW-1185">Reference proteome</keyword>
<dbReference type="AlphaFoldDB" id="A0A8J6DXS5"/>
<evidence type="ECO:0000313" key="3">
    <source>
        <dbReference type="Proteomes" id="UP000717585"/>
    </source>
</evidence>